<dbReference type="CDD" id="cd17394">
    <property type="entry name" value="MFS_FucP_like"/>
    <property type="match status" value="1"/>
</dbReference>
<keyword evidence="3 6" id="KW-0812">Transmembrane</keyword>
<feature type="transmembrane region" description="Helical" evidence="6">
    <location>
        <begin position="403"/>
        <end position="426"/>
    </location>
</feature>
<evidence type="ECO:0000256" key="3">
    <source>
        <dbReference type="ARBA" id="ARBA00022692"/>
    </source>
</evidence>
<keyword evidence="9" id="KW-1185">Reference proteome</keyword>
<feature type="domain" description="Major facilitator superfamily (MFS) profile" evidence="7">
    <location>
        <begin position="23"/>
        <end position="489"/>
    </location>
</feature>
<dbReference type="SUPFAM" id="SSF103473">
    <property type="entry name" value="MFS general substrate transporter"/>
    <property type="match status" value="2"/>
</dbReference>
<keyword evidence="2" id="KW-1003">Cell membrane</keyword>
<evidence type="ECO:0000313" key="9">
    <source>
        <dbReference type="Proteomes" id="UP000557307"/>
    </source>
</evidence>
<feature type="transmembrane region" description="Helical" evidence="6">
    <location>
        <begin position="60"/>
        <end position="80"/>
    </location>
</feature>
<dbReference type="PROSITE" id="PS50850">
    <property type="entry name" value="MFS"/>
    <property type="match status" value="1"/>
</dbReference>
<reference evidence="8 9" key="1">
    <citation type="submission" date="2020-08" db="EMBL/GenBank/DDBJ databases">
        <title>Genomic Encyclopedia of Type Strains, Phase IV (KMG-IV): sequencing the most valuable type-strain genomes for metagenomic binning, comparative biology and taxonomic classification.</title>
        <authorList>
            <person name="Goeker M."/>
        </authorList>
    </citation>
    <scope>NUCLEOTIDE SEQUENCE [LARGE SCALE GENOMIC DNA]</scope>
    <source>
        <strain evidence="8 9">DSM 105074</strain>
    </source>
</reference>
<feature type="transmembrane region" description="Helical" evidence="6">
    <location>
        <begin position="463"/>
        <end position="482"/>
    </location>
</feature>
<keyword evidence="4 6" id="KW-1133">Transmembrane helix</keyword>
<sequence length="489" mass="53263">MASIPSSIEVPDSSRTTTTHKKALSVLTTLFFMWGLIAVMNDILIPYLKKMFELSRAGSMMVQMAFFTAYFTGSLLYFLISSRRGDPIEKIGYKNGMLLGLFTAAFGCLLFYPAAELKLYGFFLVALFILALGLALLQIAANPYVAIIGPPATASSRLNLAQGVNSLGTTLGPIVGGYFIFHFFATWGEPLLNRAGEIIRTDTGMPMTVAAVQLPYIAFAVLFLILAALVKFTELPTFAQTGKIEKGAGALRHRHLVLGMAAIFFYVGAEVSIGSLLINYIHELVGIPETQAKSYLAFYWGGLMIGRFLGAYTLSDSQLKVSPWLVMAGISLLTLLVIYTAVALESGFSFPVSQVLPFLFFIALNLVAFRLGRNNPAKTLYIFSLIVMGLIVAAMLLDGYAALWTVISIGLFISIMWSNIFTLAIADLGKDTAQGSSLLMMSVLGGALVPLLQGYVADLVGGYHYSFFVPLLCYVYLFYYGLKGHKVVR</sequence>
<name>A0A840TS68_9BACT</name>
<dbReference type="InterPro" id="IPR011701">
    <property type="entry name" value="MFS"/>
</dbReference>
<feature type="transmembrane region" description="Helical" evidence="6">
    <location>
        <begin position="207"/>
        <end position="230"/>
    </location>
</feature>
<feature type="transmembrane region" description="Helical" evidence="6">
    <location>
        <begin position="438"/>
        <end position="457"/>
    </location>
</feature>
<evidence type="ECO:0000256" key="1">
    <source>
        <dbReference type="ARBA" id="ARBA00004429"/>
    </source>
</evidence>
<evidence type="ECO:0000256" key="2">
    <source>
        <dbReference type="ARBA" id="ARBA00022475"/>
    </source>
</evidence>
<evidence type="ECO:0000256" key="6">
    <source>
        <dbReference type="SAM" id="Phobius"/>
    </source>
</evidence>
<feature type="transmembrane region" description="Helical" evidence="6">
    <location>
        <begin position="23"/>
        <end position="48"/>
    </location>
</feature>
<comment type="caution">
    <text evidence="8">The sequence shown here is derived from an EMBL/GenBank/DDBJ whole genome shotgun (WGS) entry which is preliminary data.</text>
</comment>
<dbReference type="EMBL" id="JACHGF010000003">
    <property type="protein sequence ID" value="MBB5284103.1"/>
    <property type="molecule type" value="Genomic_DNA"/>
</dbReference>
<dbReference type="Pfam" id="PF07690">
    <property type="entry name" value="MFS_1"/>
    <property type="match status" value="1"/>
</dbReference>
<evidence type="ECO:0000313" key="8">
    <source>
        <dbReference type="EMBL" id="MBB5284103.1"/>
    </source>
</evidence>
<feature type="transmembrane region" description="Helical" evidence="6">
    <location>
        <begin position="380"/>
        <end position="397"/>
    </location>
</feature>
<keyword evidence="5 6" id="KW-0472">Membrane</keyword>
<dbReference type="PANTHER" id="PTHR43702">
    <property type="entry name" value="L-FUCOSE-PROTON SYMPORTER"/>
    <property type="match status" value="1"/>
</dbReference>
<dbReference type="GO" id="GO:0022857">
    <property type="term" value="F:transmembrane transporter activity"/>
    <property type="evidence" value="ECO:0007669"/>
    <property type="project" value="InterPro"/>
</dbReference>
<dbReference type="InterPro" id="IPR050375">
    <property type="entry name" value="MFS_TsgA-like"/>
</dbReference>
<evidence type="ECO:0000256" key="5">
    <source>
        <dbReference type="ARBA" id="ARBA00023136"/>
    </source>
</evidence>
<feature type="transmembrane region" description="Helical" evidence="6">
    <location>
        <begin position="92"/>
        <end position="114"/>
    </location>
</feature>
<dbReference type="RefSeq" id="WP_184174068.1">
    <property type="nucleotide sequence ID" value="NZ_JACHGF010000003.1"/>
</dbReference>
<feature type="transmembrane region" description="Helical" evidence="6">
    <location>
        <begin position="294"/>
        <end position="312"/>
    </location>
</feature>
<organism evidence="8 9">
    <name type="scientific">Rhabdobacter roseus</name>
    <dbReference type="NCBI Taxonomy" id="1655419"/>
    <lineage>
        <taxon>Bacteria</taxon>
        <taxon>Pseudomonadati</taxon>
        <taxon>Bacteroidota</taxon>
        <taxon>Cytophagia</taxon>
        <taxon>Cytophagales</taxon>
        <taxon>Cytophagaceae</taxon>
        <taxon>Rhabdobacter</taxon>
    </lineage>
</organism>
<proteinExistence type="predicted"/>
<feature type="transmembrane region" description="Helical" evidence="6">
    <location>
        <begin position="120"/>
        <end position="145"/>
    </location>
</feature>
<dbReference type="GO" id="GO:0005886">
    <property type="term" value="C:plasma membrane"/>
    <property type="evidence" value="ECO:0007669"/>
    <property type="project" value="UniProtKB-SubCell"/>
</dbReference>
<feature type="transmembrane region" description="Helical" evidence="6">
    <location>
        <begin position="348"/>
        <end position="368"/>
    </location>
</feature>
<feature type="transmembrane region" description="Helical" evidence="6">
    <location>
        <begin position="324"/>
        <end position="342"/>
    </location>
</feature>
<dbReference type="InterPro" id="IPR036259">
    <property type="entry name" value="MFS_trans_sf"/>
</dbReference>
<dbReference type="AlphaFoldDB" id="A0A840TS68"/>
<comment type="subcellular location">
    <subcellularLocation>
        <location evidence="1">Cell inner membrane</location>
        <topology evidence="1">Multi-pass membrane protein</topology>
    </subcellularLocation>
</comment>
<protein>
    <submittedName>
        <fullName evidence="8">FHS family L-fucose permease-like MFS transporter</fullName>
    </submittedName>
</protein>
<evidence type="ECO:0000259" key="7">
    <source>
        <dbReference type="PROSITE" id="PS50850"/>
    </source>
</evidence>
<evidence type="ECO:0000256" key="4">
    <source>
        <dbReference type="ARBA" id="ARBA00022989"/>
    </source>
</evidence>
<dbReference type="Gene3D" id="1.20.1250.20">
    <property type="entry name" value="MFS general substrate transporter like domains"/>
    <property type="match status" value="3"/>
</dbReference>
<feature type="transmembrane region" description="Helical" evidence="6">
    <location>
        <begin position="256"/>
        <end position="282"/>
    </location>
</feature>
<dbReference type="InterPro" id="IPR020846">
    <property type="entry name" value="MFS_dom"/>
</dbReference>
<dbReference type="Proteomes" id="UP000557307">
    <property type="component" value="Unassembled WGS sequence"/>
</dbReference>
<accession>A0A840TS68</accession>
<gene>
    <name evidence="8" type="ORF">HNQ92_002246</name>
</gene>
<dbReference type="PANTHER" id="PTHR43702:SF3">
    <property type="entry name" value="PROTEIN TSGA"/>
    <property type="match status" value="1"/>
</dbReference>
<feature type="transmembrane region" description="Helical" evidence="6">
    <location>
        <begin position="166"/>
        <end position="187"/>
    </location>
</feature>